<feature type="region of interest" description="Disordered" evidence="1">
    <location>
        <begin position="109"/>
        <end position="129"/>
    </location>
</feature>
<proteinExistence type="predicted"/>
<comment type="caution">
    <text evidence="2">The sequence shown here is derived from an EMBL/GenBank/DDBJ whole genome shotgun (WGS) entry which is preliminary data.</text>
</comment>
<evidence type="ECO:0000256" key="1">
    <source>
        <dbReference type="SAM" id="MobiDB-lite"/>
    </source>
</evidence>
<sequence>MIWLGVPVAHPLCIIRPNRYLSKATAEGGLTHNSDRIKSGAIPLKRVAATSWGSRNCLACQLYLGGLIIIHACPFCHQSRQRPDQPELGGLDQPLGRLVSRCTAKAAFCHRQPPSQKRRSRQPPQLLVGHRRSGPVMCKSLRYVNFWASRRNGQDWCMRQETRQGPRPAAAEFHSCNRFERLEDWPQAVVPRKKKDRNHQKSLATHEQEIGGINRNPCHYIVVHFDALQAAPQPPSVRMCPGQFKYVPQARFRNPRSSSPSTPGPRHIVCTPKASSKNANHEVKRVHAQCVEPKASLAVFENHLDPLSTWDKAWPTIIKPPLESYYRFTMISQSQAKGSVVGTINRGKLNILKINAIMLLPALLLVFHAMASVNALQSLCRRPFQAEKNISLVKKKSDPPYVIFLEFDALLRKGSFIQSHRKFPSSYPGQKHLYYLWVSRLGKMRIGVSDAQFSRCECFASKADTTIPLDTTIYYLVYLIDRGCIFKLYAISTKKSQTLLKPFRSPKTDYNVRDIYKTTEEHRVNAITLLLMELKESVGKKDIRGKGWPKAILVTYLMTLDHPPGPTDAETKLRILDVAFEGLLSIVNHCGPVQKRLRSAAYTAFTKIKEDNRQFLASQGKNPQANDYRSVASLNLLSSCDQSNSDNNFQNHKMILLVLRQEKPMISIDEGVIICLDASGRKTTLLVGREDWLRSRIKPVETPNFTTHITMWCNTIHIPPYMRPWWPQKFVEK</sequence>
<evidence type="ECO:0000313" key="3">
    <source>
        <dbReference type="Proteomes" id="UP000037035"/>
    </source>
</evidence>
<dbReference type="VEuPathDB" id="FungiDB:VP01_2495g3"/>
<reference evidence="2 3" key="1">
    <citation type="submission" date="2015-08" db="EMBL/GenBank/DDBJ databases">
        <title>Next Generation Sequencing and Analysis of the Genome of Puccinia sorghi L Schw, the Causal Agent of Maize Common Rust.</title>
        <authorList>
            <person name="Rochi L."/>
            <person name="Burguener G."/>
            <person name="Darino M."/>
            <person name="Turjanski A."/>
            <person name="Kreff E."/>
            <person name="Dieguez M.J."/>
            <person name="Sacco F."/>
        </authorList>
    </citation>
    <scope>NUCLEOTIDE SEQUENCE [LARGE SCALE GENOMIC DNA]</scope>
    <source>
        <strain evidence="2 3">RO10H11247</strain>
    </source>
</reference>
<evidence type="ECO:0000313" key="2">
    <source>
        <dbReference type="EMBL" id="KNZ56110.1"/>
    </source>
</evidence>
<name>A0A0L6V7L5_9BASI</name>
<dbReference type="AlphaFoldDB" id="A0A0L6V7L5"/>
<dbReference type="EMBL" id="LAVV01007386">
    <property type="protein sequence ID" value="KNZ56110.1"/>
    <property type="molecule type" value="Genomic_DNA"/>
</dbReference>
<protein>
    <submittedName>
        <fullName evidence="2">Uncharacterized protein</fullName>
    </submittedName>
</protein>
<accession>A0A0L6V7L5</accession>
<organism evidence="2 3">
    <name type="scientific">Puccinia sorghi</name>
    <dbReference type="NCBI Taxonomy" id="27349"/>
    <lineage>
        <taxon>Eukaryota</taxon>
        <taxon>Fungi</taxon>
        <taxon>Dikarya</taxon>
        <taxon>Basidiomycota</taxon>
        <taxon>Pucciniomycotina</taxon>
        <taxon>Pucciniomycetes</taxon>
        <taxon>Pucciniales</taxon>
        <taxon>Pucciniaceae</taxon>
        <taxon>Puccinia</taxon>
    </lineage>
</organism>
<keyword evidence="3" id="KW-1185">Reference proteome</keyword>
<dbReference type="Proteomes" id="UP000037035">
    <property type="component" value="Unassembled WGS sequence"/>
</dbReference>
<gene>
    <name evidence="2" type="ORF">VP01_2495g3</name>
</gene>